<evidence type="ECO:0000313" key="10">
    <source>
        <dbReference type="Proteomes" id="UP000634136"/>
    </source>
</evidence>
<dbReference type="InterPro" id="IPR001584">
    <property type="entry name" value="Integrase_cat-core"/>
</dbReference>
<dbReference type="PANTHER" id="PTHR35046:SF9">
    <property type="entry name" value="RNA-DIRECTED DNA POLYMERASE"/>
    <property type="match status" value="1"/>
</dbReference>
<dbReference type="InterPro" id="IPR043502">
    <property type="entry name" value="DNA/RNA_pol_sf"/>
</dbReference>
<keyword evidence="3" id="KW-0540">Nuclease</keyword>
<dbReference type="CDD" id="cd09274">
    <property type="entry name" value="RNase_HI_RT_Ty3"/>
    <property type="match status" value="1"/>
</dbReference>
<dbReference type="EMBL" id="JAAIUW010000006">
    <property type="protein sequence ID" value="KAF7826468.1"/>
    <property type="molecule type" value="Genomic_DNA"/>
</dbReference>
<evidence type="ECO:0000256" key="1">
    <source>
        <dbReference type="ARBA" id="ARBA00022679"/>
    </source>
</evidence>
<accession>A0A834TPK7</accession>
<dbReference type="InterPro" id="IPR012337">
    <property type="entry name" value="RNaseH-like_sf"/>
</dbReference>
<keyword evidence="2" id="KW-0548">Nucleotidyltransferase</keyword>
<dbReference type="Gene3D" id="3.10.20.370">
    <property type="match status" value="1"/>
</dbReference>
<keyword evidence="10" id="KW-1185">Reference proteome</keyword>
<dbReference type="GO" id="GO:0004519">
    <property type="term" value="F:endonuclease activity"/>
    <property type="evidence" value="ECO:0007669"/>
    <property type="project" value="UniProtKB-KW"/>
</dbReference>
<dbReference type="OrthoDB" id="538476at2759"/>
<dbReference type="Gene3D" id="1.10.340.70">
    <property type="match status" value="1"/>
</dbReference>
<keyword evidence="5" id="KW-0378">Hydrolase</keyword>
<feature type="domain" description="Integrase catalytic" evidence="8">
    <location>
        <begin position="654"/>
        <end position="814"/>
    </location>
</feature>
<dbReference type="InterPro" id="IPR041373">
    <property type="entry name" value="RT_RNaseH"/>
</dbReference>
<dbReference type="SUPFAM" id="SSF53098">
    <property type="entry name" value="Ribonuclease H-like"/>
    <property type="match status" value="1"/>
</dbReference>
<comment type="caution">
    <text evidence="9">The sequence shown here is derived from an EMBL/GenBank/DDBJ whole genome shotgun (WGS) entry which is preliminary data.</text>
</comment>
<dbReference type="Pfam" id="PF17921">
    <property type="entry name" value="Integrase_H2C2"/>
    <property type="match status" value="1"/>
</dbReference>
<name>A0A834TPK7_9FABA</name>
<dbReference type="Gene3D" id="3.30.420.10">
    <property type="entry name" value="Ribonuclease H-like superfamily/Ribonuclease H"/>
    <property type="match status" value="1"/>
</dbReference>
<dbReference type="GO" id="GO:0003676">
    <property type="term" value="F:nucleic acid binding"/>
    <property type="evidence" value="ECO:0007669"/>
    <property type="project" value="InterPro"/>
</dbReference>
<feature type="signal peptide" evidence="7">
    <location>
        <begin position="1"/>
        <end position="15"/>
    </location>
</feature>
<feature type="chain" id="PRO_5032748418" evidence="7">
    <location>
        <begin position="16"/>
        <end position="878"/>
    </location>
</feature>
<dbReference type="GO" id="GO:0003964">
    <property type="term" value="F:RNA-directed DNA polymerase activity"/>
    <property type="evidence" value="ECO:0007669"/>
    <property type="project" value="UniProtKB-KW"/>
</dbReference>
<evidence type="ECO:0000256" key="7">
    <source>
        <dbReference type="SAM" id="SignalP"/>
    </source>
</evidence>
<organism evidence="9 10">
    <name type="scientific">Senna tora</name>
    <dbReference type="NCBI Taxonomy" id="362788"/>
    <lineage>
        <taxon>Eukaryota</taxon>
        <taxon>Viridiplantae</taxon>
        <taxon>Streptophyta</taxon>
        <taxon>Embryophyta</taxon>
        <taxon>Tracheophyta</taxon>
        <taxon>Spermatophyta</taxon>
        <taxon>Magnoliopsida</taxon>
        <taxon>eudicotyledons</taxon>
        <taxon>Gunneridae</taxon>
        <taxon>Pentapetalae</taxon>
        <taxon>rosids</taxon>
        <taxon>fabids</taxon>
        <taxon>Fabales</taxon>
        <taxon>Fabaceae</taxon>
        <taxon>Caesalpinioideae</taxon>
        <taxon>Cassia clade</taxon>
        <taxon>Senna</taxon>
    </lineage>
</organism>
<evidence type="ECO:0000256" key="6">
    <source>
        <dbReference type="ARBA" id="ARBA00022918"/>
    </source>
</evidence>
<evidence type="ECO:0000313" key="9">
    <source>
        <dbReference type="EMBL" id="KAF7826468.1"/>
    </source>
</evidence>
<dbReference type="InterPro" id="IPR041588">
    <property type="entry name" value="Integrase_H2C2"/>
</dbReference>
<keyword evidence="6" id="KW-0695">RNA-directed DNA polymerase</keyword>
<dbReference type="InterPro" id="IPR036397">
    <property type="entry name" value="RNaseH_sf"/>
</dbReference>
<dbReference type="Proteomes" id="UP000634136">
    <property type="component" value="Unassembled WGS sequence"/>
</dbReference>
<dbReference type="Pfam" id="PF17917">
    <property type="entry name" value="RT_RNaseH"/>
    <property type="match status" value="1"/>
</dbReference>
<dbReference type="GO" id="GO:0016787">
    <property type="term" value="F:hydrolase activity"/>
    <property type="evidence" value="ECO:0007669"/>
    <property type="project" value="UniProtKB-KW"/>
</dbReference>
<protein>
    <submittedName>
        <fullName evidence="9">Putative gag-pol polyprotein</fullName>
    </submittedName>
</protein>
<dbReference type="GO" id="GO:0015074">
    <property type="term" value="P:DNA integration"/>
    <property type="evidence" value="ECO:0007669"/>
    <property type="project" value="InterPro"/>
</dbReference>
<dbReference type="FunFam" id="3.30.420.10:FF:000032">
    <property type="entry name" value="Retrovirus-related Pol polyprotein from transposon 297-like Protein"/>
    <property type="match status" value="1"/>
</dbReference>
<reference evidence="9" key="1">
    <citation type="submission" date="2020-09" db="EMBL/GenBank/DDBJ databases">
        <title>Genome-Enabled Discovery of Anthraquinone Biosynthesis in Senna tora.</title>
        <authorList>
            <person name="Kang S.-H."/>
            <person name="Pandey R.P."/>
            <person name="Lee C.-M."/>
            <person name="Sim J.-S."/>
            <person name="Jeong J.-T."/>
            <person name="Choi B.-S."/>
            <person name="Jung M."/>
            <person name="Ginzburg D."/>
            <person name="Zhao K."/>
            <person name="Won S.Y."/>
            <person name="Oh T.-J."/>
            <person name="Yu Y."/>
            <person name="Kim N.-H."/>
            <person name="Lee O.R."/>
            <person name="Lee T.-H."/>
            <person name="Bashyal P."/>
            <person name="Kim T.-S."/>
            <person name="Lee W.-H."/>
            <person name="Kawkins C."/>
            <person name="Kim C.-K."/>
            <person name="Kim J.S."/>
            <person name="Ahn B.O."/>
            <person name="Rhee S.Y."/>
            <person name="Sohng J.K."/>
        </authorList>
    </citation>
    <scope>NUCLEOTIDE SEQUENCE</scope>
    <source>
        <tissue evidence="9">Leaf</tissue>
    </source>
</reference>
<dbReference type="SUPFAM" id="SSF56672">
    <property type="entry name" value="DNA/RNA polymerases"/>
    <property type="match status" value="1"/>
</dbReference>
<gene>
    <name evidence="9" type="ORF">G2W53_017632</name>
</gene>
<sequence>MGSSIWSFDIKFVSASVCCCVLSSPHCLALLRLPSSPLCAFRPLCTLIPTTDAFNQGSNPNELFFSFCPSSSATLKLSLPYPIDMDQNANQGDDLYLPTGPITRAKAKRIQQAMQGLMKQVHGDKADLEELGMEQDLKALNILQVNIPIVHPSLAILGLISIYCCRVSRWVCAVHISWYQSFGSKSGKSDADVDIEWERKVELVFDCHNYSEEKKVKLAAVAFTNYAIVWWDQLINLKQGSKSVEEYYKEMEIAMIRDNVVEDREATMARFICGLNKEIANVVELQHYVEIEDLTKWDYSSKQEEKGGWKQKGEKVLAKGSNDNKEKGHIASQCPNKRTMIMMENGETETEGEGDNDSMPSLEEDTPLNEIIKKDVEFKWGKEQEGTFNTLKEKLSFAPLLLLHDFSKTFEIECDASGIGVGAMLIQEKRPFAYFSEKLNGATLNYSTYDKELYALVRALETWQHYLWSKEFVIHTDHESLKHLKGQYKLNRRHARCVEFIETFPYVIQYKQGKENVVDDALSRRYALISTLSAKFLGFEHLKELYMNDPDFGSVFGECENRPFDKFYRHDGYLFRENKLCVPKCSMRELLVCESHGGGLMGHFDVLKTLDMLKEHFFWPHMKRDVEKLCSKCISCRKAKSKVKPHGLYMPLPVPTHPWTDVSIDFILGLPKTRNGRDSIFVVVDCFSKMAHFIPCNKPDDATHVANLFFREIVRLHGIPRTIVSDRDAKFLSHFWRVLWGKLGTHLLFSTTCHPQTDGQTEVVNRTLGTLLRAIIKKNVKAWEDCIPLIEFAYNRSVHSSTKFSPFEIIYGFNPLTPLDLVYLPINEISSLDGKRKEELVRKIHEEAMLHVLEKNKQAAKHANKGRKLVNFQPGDWV</sequence>
<keyword evidence="4" id="KW-0255">Endonuclease</keyword>
<dbReference type="PANTHER" id="PTHR35046">
    <property type="entry name" value="ZINC KNUCKLE (CCHC-TYPE) FAMILY PROTEIN"/>
    <property type="match status" value="1"/>
</dbReference>
<evidence type="ECO:0000256" key="5">
    <source>
        <dbReference type="ARBA" id="ARBA00022801"/>
    </source>
</evidence>
<keyword evidence="1" id="KW-0808">Transferase</keyword>
<dbReference type="AlphaFoldDB" id="A0A834TPK7"/>
<evidence type="ECO:0000259" key="8">
    <source>
        <dbReference type="PROSITE" id="PS50994"/>
    </source>
</evidence>
<keyword evidence="7" id="KW-0732">Signal</keyword>
<evidence type="ECO:0000256" key="2">
    <source>
        <dbReference type="ARBA" id="ARBA00022695"/>
    </source>
</evidence>
<evidence type="ECO:0000256" key="4">
    <source>
        <dbReference type="ARBA" id="ARBA00022759"/>
    </source>
</evidence>
<dbReference type="PROSITE" id="PS50994">
    <property type="entry name" value="INTEGRASE"/>
    <property type="match status" value="1"/>
</dbReference>
<evidence type="ECO:0000256" key="3">
    <source>
        <dbReference type="ARBA" id="ARBA00022722"/>
    </source>
</evidence>
<dbReference type="FunFam" id="1.10.340.70:FF:000001">
    <property type="entry name" value="Retrovirus-related Pol polyprotein from transposon gypsy-like Protein"/>
    <property type="match status" value="1"/>
</dbReference>
<proteinExistence type="predicted"/>